<reference evidence="1 2" key="1">
    <citation type="submission" date="2022-03" db="EMBL/GenBank/DDBJ databases">
        <authorList>
            <person name="Nunn A."/>
            <person name="Chopra R."/>
            <person name="Nunn A."/>
            <person name="Contreras Garrido A."/>
        </authorList>
    </citation>
    <scope>NUCLEOTIDE SEQUENCE [LARGE SCALE GENOMIC DNA]</scope>
</reference>
<dbReference type="EMBL" id="OU466863">
    <property type="protein sequence ID" value="CAH2076746.1"/>
    <property type="molecule type" value="Genomic_DNA"/>
</dbReference>
<proteinExistence type="predicted"/>
<organism evidence="1 2">
    <name type="scientific">Thlaspi arvense</name>
    <name type="common">Field penny-cress</name>
    <dbReference type="NCBI Taxonomy" id="13288"/>
    <lineage>
        <taxon>Eukaryota</taxon>
        <taxon>Viridiplantae</taxon>
        <taxon>Streptophyta</taxon>
        <taxon>Embryophyta</taxon>
        <taxon>Tracheophyta</taxon>
        <taxon>Spermatophyta</taxon>
        <taxon>Magnoliopsida</taxon>
        <taxon>eudicotyledons</taxon>
        <taxon>Gunneridae</taxon>
        <taxon>Pentapetalae</taxon>
        <taxon>rosids</taxon>
        <taxon>malvids</taxon>
        <taxon>Brassicales</taxon>
        <taxon>Brassicaceae</taxon>
        <taxon>Thlaspideae</taxon>
        <taxon>Thlaspi</taxon>
    </lineage>
</organism>
<evidence type="ECO:0000313" key="2">
    <source>
        <dbReference type="Proteomes" id="UP000836841"/>
    </source>
</evidence>
<name>A0AAU9SYI9_THLAR</name>
<dbReference type="AlphaFoldDB" id="A0AAU9SYI9"/>
<evidence type="ECO:0000313" key="1">
    <source>
        <dbReference type="EMBL" id="CAH2076746.1"/>
    </source>
</evidence>
<accession>A0AAU9SYI9</accession>
<dbReference type="Proteomes" id="UP000836841">
    <property type="component" value="Chromosome 7"/>
</dbReference>
<gene>
    <name evidence="1" type="ORF">TAV2_LOCUS24367</name>
</gene>
<keyword evidence="2" id="KW-1185">Reference proteome</keyword>
<protein>
    <submittedName>
        <fullName evidence="1">Uncharacterized protein</fullName>
    </submittedName>
</protein>
<sequence length="137" mass="15624">MAEMGGAHPQTPIHSMSSSLCLLPLEGNRSSQIKQNPKRKLEDYLDPILLHTISSRIGRTETKGKQIERKDVFVDSNQRTEFDWPLDRFDLLVNNPNRDSGSEYDGARFFASTIPPLSKRRRSDFPVWTVNDNKHGA</sequence>